<dbReference type="Gene3D" id="3.60.40.10">
    <property type="entry name" value="PPM-type phosphatase domain"/>
    <property type="match status" value="1"/>
</dbReference>
<dbReference type="AlphaFoldDB" id="A0A2M9XGG7"/>
<feature type="transmembrane region" description="Helical" evidence="3">
    <location>
        <begin position="392"/>
        <end position="409"/>
    </location>
</feature>
<reference evidence="5 6" key="1">
    <citation type="submission" date="2017-07" db="EMBL/GenBank/DDBJ databases">
        <title>Leptospira spp. isolated from tropical soils.</title>
        <authorList>
            <person name="Thibeaux R."/>
            <person name="Iraola G."/>
            <person name="Ferres I."/>
            <person name="Bierque E."/>
            <person name="Girault D."/>
            <person name="Soupe-Gilbert M.-E."/>
            <person name="Picardeau M."/>
            <person name="Goarant C."/>
        </authorList>
    </citation>
    <scope>NUCLEOTIDE SEQUENCE [LARGE SCALE GENOMIC DNA]</scope>
    <source>
        <strain evidence="5 6">MCA1-C-A1</strain>
    </source>
</reference>
<keyword evidence="3" id="KW-1133">Transmembrane helix</keyword>
<keyword evidence="3" id="KW-0812">Transmembrane</keyword>
<feature type="transmembrane region" description="Helical" evidence="3">
    <location>
        <begin position="211"/>
        <end position="229"/>
    </location>
</feature>
<feature type="domain" description="PPM-type phosphatase" evidence="4">
    <location>
        <begin position="491"/>
        <end position="710"/>
    </location>
</feature>
<dbReference type="OrthoDB" id="337251at2"/>
<dbReference type="GO" id="GO:0016791">
    <property type="term" value="F:phosphatase activity"/>
    <property type="evidence" value="ECO:0007669"/>
    <property type="project" value="TreeGrafter"/>
</dbReference>
<dbReference type="Proteomes" id="UP000232196">
    <property type="component" value="Unassembled WGS sequence"/>
</dbReference>
<feature type="transmembrane region" description="Helical" evidence="3">
    <location>
        <begin position="236"/>
        <end position="253"/>
    </location>
</feature>
<protein>
    <submittedName>
        <fullName evidence="5">Serine/threonine protein phosphatase</fullName>
    </submittedName>
</protein>
<accession>A0A2M9XGG7</accession>
<dbReference type="PANTHER" id="PTHR43156:SF2">
    <property type="entry name" value="STAGE II SPORULATION PROTEIN E"/>
    <property type="match status" value="1"/>
</dbReference>
<sequence length="712" mass="80899">MKGLFYSFLKKGGVKYSYKRVPMYLFRAFVLILCFSASPLFSEEAIPLSSQIERKRISTEVYFLEDSNKGLGIEKVSSGEYSGKFKKSDMDPLNFGQTNFDYWIRITLKNPEKTQIRKILELDYTNIDRVDFFAENTSGKQELVNSSGMAFPYPVRKVNHRNFIYSLDFQPEQTRTFYLKLNTSGGLVFPLILWNPETFYHHNADIHLGLGLYYGIMCVMILYHLLIFLSTRDISYLFFVTNIFGFFGIQLVLTGHGFQYLWSEHPDLQRNLYVVFTGICMSSLVLFAQKFLNTEENINRYLNYSLHFTWGIHALLTFSPLFLPPEFTVKVSLALSILAPSLVLIAASICFFKNYRPARYFLLAFSFLCISGMFVVLKFANLVGVSNWADDGLYIGSSMSALIFSFALADKINILKKEKEDALRKIFEAQKENLEMQKTLNDSLESLVIERTKTIEEQKLDIEAKAKLIEKDLAIAGKIQFSLLPSVLPKSHNVRIAYRCIPMLHVGGDFVDLISDRTGRALGIFICDVTGHGTGAAMVAAMVKMALADWSDYLSDPGYMLAKMRAQLMGKLNGNFVTATMITFYPESGRILIANAGHPEAILIRKANRKHETYRPSGIAINEFLSTPNYQTLKTELGKGDKLILYTDGLPEARSKGGDFYGDDRFLDLLKNFSELEPELFCNSVIGKIQHFTEEEQSSHDDMAMVVLEYLG</sequence>
<dbReference type="InterPro" id="IPR011622">
    <property type="entry name" value="7TMR_DISM_rcpt_extracell_dom2"/>
</dbReference>
<evidence type="ECO:0000313" key="5">
    <source>
        <dbReference type="EMBL" id="PJZ26776.1"/>
    </source>
</evidence>
<keyword evidence="3" id="KW-0472">Membrane</keyword>
<feature type="transmembrane region" description="Helical" evidence="3">
    <location>
        <begin position="359"/>
        <end position="380"/>
    </location>
</feature>
<evidence type="ECO:0000256" key="1">
    <source>
        <dbReference type="ARBA" id="ARBA00022801"/>
    </source>
</evidence>
<dbReference type="Pfam" id="PF07228">
    <property type="entry name" value="SpoIIE"/>
    <property type="match status" value="1"/>
</dbReference>
<name>A0A2M9XGG7_9LEPT</name>
<dbReference type="Pfam" id="PF07696">
    <property type="entry name" value="7TMR-DISMED2"/>
    <property type="match status" value="1"/>
</dbReference>
<dbReference type="InterPro" id="IPR036457">
    <property type="entry name" value="PPM-type-like_dom_sf"/>
</dbReference>
<evidence type="ECO:0000256" key="2">
    <source>
        <dbReference type="SAM" id="Coils"/>
    </source>
</evidence>
<dbReference type="SMART" id="SM00331">
    <property type="entry name" value="PP2C_SIG"/>
    <property type="match status" value="1"/>
</dbReference>
<comment type="caution">
    <text evidence="5">The sequence shown here is derived from an EMBL/GenBank/DDBJ whole genome shotgun (WGS) entry which is preliminary data.</text>
</comment>
<dbReference type="PANTHER" id="PTHR43156">
    <property type="entry name" value="STAGE II SPORULATION PROTEIN E-RELATED"/>
    <property type="match status" value="1"/>
</dbReference>
<dbReference type="SUPFAM" id="SSF81606">
    <property type="entry name" value="PP2C-like"/>
    <property type="match status" value="1"/>
</dbReference>
<proteinExistence type="predicted"/>
<evidence type="ECO:0000313" key="6">
    <source>
        <dbReference type="Proteomes" id="UP000232196"/>
    </source>
</evidence>
<evidence type="ECO:0000256" key="3">
    <source>
        <dbReference type="SAM" id="Phobius"/>
    </source>
</evidence>
<gene>
    <name evidence="5" type="ORF">CH357_04610</name>
</gene>
<dbReference type="Pfam" id="PF07695">
    <property type="entry name" value="7TMR-DISM_7TM"/>
    <property type="match status" value="1"/>
</dbReference>
<evidence type="ECO:0000259" key="4">
    <source>
        <dbReference type="SMART" id="SM00331"/>
    </source>
</evidence>
<feature type="coiled-coil region" evidence="2">
    <location>
        <begin position="412"/>
        <end position="439"/>
    </location>
</feature>
<keyword evidence="6" id="KW-1185">Reference proteome</keyword>
<dbReference type="InterPro" id="IPR011623">
    <property type="entry name" value="7TMR_DISM_rcpt_extracell_dom1"/>
</dbReference>
<feature type="transmembrane region" description="Helical" evidence="3">
    <location>
        <begin position="304"/>
        <end position="323"/>
    </location>
</feature>
<keyword evidence="1" id="KW-0378">Hydrolase</keyword>
<keyword evidence="2" id="KW-0175">Coiled coil</keyword>
<dbReference type="InterPro" id="IPR001932">
    <property type="entry name" value="PPM-type_phosphatase-like_dom"/>
</dbReference>
<organism evidence="5 6">
    <name type="scientific">Leptospira hartskeerlii</name>
    <dbReference type="NCBI Taxonomy" id="2023177"/>
    <lineage>
        <taxon>Bacteria</taxon>
        <taxon>Pseudomonadati</taxon>
        <taxon>Spirochaetota</taxon>
        <taxon>Spirochaetia</taxon>
        <taxon>Leptospirales</taxon>
        <taxon>Leptospiraceae</taxon>
        <taxon>Leptospira</taxon>
    </lineage>
</organism>
<feature type="transmembrane region" description="Helical" evidence="3">
    <location>
        <begin position="273"/>
        <end position="292"/>
    </location>
</feature>
<dbReference type="Gene3D" id="2.60.40.2380">
    <property type="match status" value="1"/>
</dbReference>
<dbReference type="InterPro" id="IPR052016">
    <property type="entry name" value="Bact_Sigma-Reg"/>
</dbReference>
<feature type="transmembrane region" description="Helical" evidence="3">
    <location>
        <begin position="329"/>
        <end position="352"/>
    </location>
</feature>
<dbReference type="RefSeq" id="WP_100705575.1">
    <property type="nucleotide sequence ID" value="NZ_NPDL01000002.1"/>
</dbReference>
<dbReference type="EMBL" id="NPDN01000002">
    <property type="protein sequence ID" value="PJZ26776.1"/>
    <property type="molecule type" value="Genomic_DNA"/>
</dbReference>